<evidence type="ECO:0000256" key="8">
    <source>
        <dbReference type="ARBA" id="ARBA00023229"/>
    </source>
</evidence>
<name>A0A2C6DUU0_9GAMM</name>
<evidence type="ECO:0000256" key="6">
    <source>
        <dbReference type="ARBA" id="ARBA00022842"/>
    </source>
</evidence>
<reference evidence="14" key="1">
    <citation type="submission" date="2017-09" db="EMBL/GenBank/DDBJ databases">
        <title>FDA dAtabase for Regulatory Grade micrObial Sequences (FDA-ARGOS): Supporting development and validation of Infectious Disease Dx tests.</title>
        <authorList>
            <person name="Minogue T."/>
            <person name="Wolcott M."/>
            <person name="Wasieloski L."/>
            <person name="Aguilar W."/>
            <person name="Moore D."/>
            <person name="Tallon L."/>
            <person name="Sadzewicz L."/>
            <person name="Ott S."/>
            <person name="Zhao X."/>
            <person name="Nagaraj S."/>
            <person name="Vavikolanu K."/>
            <person name="Aluvathingal J."/>
            <person name="Nadendla S."/>
            <person name="Sichtig H."/>
        </authorList>
    </citation>
    <scope>NUCLEOTIDE SEQUENCE [LARGE SCALE GENOMIC DNA]</scope>
    <source>
        <strain evidence="14">FDAARGOS_387</strain>
    </source>
</reference>
<comment type="cofactor">
    <cofactor evidence="10">
        <name>Mn(2+)</name>
        <dbReference type="ChEBI" id="CHEBI:29035"/>
    </cofactor>
    <text evidence="10">Binds 1 Mn(2+) ion per subunit.</text>
</comment>
<keyword evidence="14" id="KW-1185">Reference proteome</keyword>
<proteinExistence type="inferred from homology"/>
<keyword evidence="6 10" id="KW-0460">Magnesium</keyword>
<dbReference type="PANTHER" id="PTHR10885:SF0">
    <property type="entry name" value="ISOPENTENYL-DIPHOSPHATE DELTA-ISOMERASE"/>
    <property type="match status" value="1"/>
</dbReference>
<evidence type="ECO:0000256" key="3">
    <source>
        <dbReference type="ARBA" id="ARBA00012057"/>
    </source>
</evidence>
<comment type="pathway">
    <text evidence="1 10">Isoprenoid biosynthesis; dimethylallyl diphosphate biosynthesis; dimethylallyl diphosphate from isopentenyl diphosphate: step 1/1.</text>
</comment>
<dbReference type="GO" id="GO:0050992">
    <property type="term" value="P:dimethylallyl diphosphate biosynthetic process"/>
    <property type="evidence" value="ECO:0007669"/>
    <property type="project" value="UniProtKB-UniRule"/>
</dbReference>
<dbReference type="AlphaFoldDB" id="A0A2C6DUU0"/>
<dbReference type="GO" id="GO:0005737">
    <property type="term" value="C:cytoplasm"/>
    <property type="evidence" value="ECO:0007669"/>
    <property type="project" value="UniProtKB-SubCell"/>
</dbReference>
<feature type="active site" evidence="10 11">
    <location>
        <position position="67"/>
    </location>
</feature>
<comment type="subunit">
    <text evidence="10">Homodimer.</text>
</comment>
<dbReference type="FunFam" id="3.90.79.10:FF:000009">
    <property type="entry name" value="Isopentenyl-diphosphate Delta-isomerase"/>
    <property type="match status" value="1"/>
</dbReference>
<dbReference type="InterPro" id="IPR000086">
    <property type="entry name" value="NUDIX_hydrolase_dom"/>
</dbReference>
<comment type="caution">
    <text evidence="13">The sequence shown here is derived from an EMBL/GenBank/DDBJ whole genome shotgun (WGS) entry which is preliminary data.</text>
</comment>
<feature type="binding site" evidence="10">
    <location>
        <position position="25"/>
    </location>
    <ligand>
        <name>Mn(2+)</name>
        <dbReference type="ChEBI" id="CHEBI:29035"/>
    </ligand>
</feature>
<evidence type="ECO:0000256" key="9">
    <source>
        <dbReference type="ARBA" id="ARBA00023235"/>
    </source>
</evidence>
<feature type="binding site" evidence="10">
    <location>
        <position position="114"/>
    </location>
    <ligand>
        <name>Mn(2+)</name>
        <dbReference type="ChEBI" id="CHEBI:29035"/>
    </ligand>
</feature>
<gene>
    <name evidence="10" type="primary">idi</name>
    <name evidence="13" type="ORF">CRN84_05310</name>
</gene>
<dbReference type="InterPro" id="IPR056375">
    <property type="entry name" value="Idi_bact"/>
</dbReference>
<dbReference type="EC" id="5.3.3.2" evidence="3 10"/>
<dbReference type="Gene3D" id="3.90.79.10">
    <property type="entry name" value="Nucleoside Triphosphate Pyrophosphohydrolase"/>
    <property type="match status" value="1"/>
</dbReference>
<feature type="binding site" evidence="10">
    <location>
        <position position="69"/>
    </location>
    <ligand>
        <name>Mn(2+)</name>
        <dbReference type="ChEBI" id="CHEBI:29035"/>
    </ligand>
</feature>
<feature type="domain" description="Nudix hydrolase" evidence="12">
    <location>
        <begin position="30"/>
        <end position="164"/>
    </location>
</feature>
<comment type="similarity">
    <text evidence="2 10">Belongs to the IPP isomerase type 1 family.</text>
</comment>
<dbReference type="Pfam" id="PF00293">
    <property type="entry name" value="NUDIX"/>
    <property type="match status" value="1"/>
</dbReference>
<evidence type="ECO:0000256" key="11">
    <source>
        <dbReference type="PIRSR" id="PIRSR018427-1"/>
    </source>
</evidence>
<comment type="catalytic activity">
    <reaction evidence="10">
        <text>isopentenyl diphosphate = dimethylallyl diphosphate</text>
        <dbReference type="Rhea" id="RHEA:23284"/>
        <dbReference type="ChEBI" id="CHEBI:57623"/>
        <dbReference type="ChEBI" id="CHEBI:128769"/>
        <dbReference type="EC" id="5.3.3.2"/>
    </reaction>
</comment>
<organism evidence="13 14">
    <name type="scientific">Budvicia aquatica</name>
    <dbReference type="NCBI Taxonomy" id="82979"/>
    <lineage>
        <taxon>Bacteria</taxon>
        <taxon>Pseudomonadati</taxon>
        <taxon>Pseudomonadota</taxon>
        <taxon>Gammaproteobacteria</taxon>
        <taxon>Enterobacterales</taxon>
        <taxon>Budviciaceae</taxon>
        <taxon>Budvicia</taxon>
    </lineage>
</organism>
<dbReference type="UniPathway" id="UPA00059">
    <property type="reaction ID" value="UER00104"/>
</dbReference>
<feature type="binding site" evidence="10">
    <location>
        <position position="87"/>
    </location>
    <ligand>
        <name>Mg(2+)</name>
        <dbReference type="ChEBI" id="CHEBI:18420"/>
    </ligand>
</feature>
<dbReference type="PROSITE" id="PS51462">
    <property type="entry name" value="NUDIX"/>
    <property type="match status" value="1"/>
</dbReference>
<keyword evidence="7 10" id="KW-0464">Manganese</keyword>
<evidence type="ECO:0000256" key="2">
    <source>
        <dbReference type="ARBA" id="ARBA00007579"/>
    </source>
</evidence>
<dbReference type="EMBL" id="PDDX01000001">
    <property type="protein sequence ID" value="PHI32601.1"/>
    <property type="molecule type" value="Genomic_DNA"/>
</dbReference>
<dbReference type="GO" id="GO:0008299">
    <property type="term" value="P:isoprenoid biosynthetic process"/>
    <property type="evidence" value="ECO:0007669"/>
    <property type="project" value="UniProtKB-UniRule"/>
</dbReference>
<keyword evidence="9 10" id="KW-0413">Isomerase</keyword>
<dbReference type="CDD" id="cd02885">
    <property type="entry name" value="NUDIX_IPP_Isomerase"/>
    <property type="match status" value="1"/>
</dbReference>
<dbReference type="InterPro" id="IPR015797">
    <property type="entry name" value="NUDIX_hydrolase-like_dom_sf"/>
</dbReference>
<evidence type="ECO:0000256" key="1">
    <source>
        <dbReference type="ARBA" id="ARBA00004826"/>
    </source>
</evidence>
<dbReference type="PIRSF" id="PIRSF018427">
    <property type="entry name" value="Isopntndiph_ism"/>
    <property type="match status" value="1"/>
</dbReference>
<dbReference type="GO" id="GO:0046872">
    <property type="term" value="F:metal ion binding"/>
    <property type="evidence" value="ECO:0007669"/>
    <property type="project" value="UniProtKB-KW"/>
</dbReference>
<dbReference type="NCBIfam" id="NF002995">
    <property type="entry name" value="PRK03759.1"/>
    <property type="match status" value="1"/>
</dbReference>
<keyword evidence="5 10" id="KW-0479">Metal-binding</keyword>
<dbReference type="InterPro" id="IPR011876">
    <property type="entry name" value="IsopentenylPP_isomerase_typ1"/>
</dbReference>
<evidence type="ECO:0000256" key="5">
    <source>
        <dbReference type="ARBA" id="ARBA00022723"/>
    </source>
</evidence>
<dbReference type="HAMAP" id="MF_00202">
    <property type="entry name" value="Idi"/>
    <property type="match status" value="1"/>
</dbReference>
<accession>A0A2C6DUU0</accession>
<comment type="cofactor">
    <cofactor evidence="10">
        <name>Mg(2+)</name>
        <dbReference type="ChEBI" id="CHEBI:18420"/>
    </cofactor>
    <text evidence="10">Binds 1 Mg(2+) ion per subunit. The magnesium ion binds only when substrate is bound.</text>
</comment>
<comment type="subcellular location">
    <subcellularLocation>
        <location evidence="10">Cytoplasm</location>
    </subcellularLocation>
</comment>
<comment type="function">
    <text evidence="10">Catalyzes the 1,3-allylic rearrangement of the homoallylic substrate isopentenyl (IPP) to its highly electrophilic allylic isomer, dimethylallyl diphosphate (DMAPP).</text>
</comment>
<dbReference type="PANTHER" id="PTHR10885">
    <property type="entry name" value="ISOPENTENYL-DIPHOSPHATE DELTA-ISOMERASE"/>
    <property type="match status" value="1"/>
</dbReference>
<feature type="active site" evidence="10 11">
    <location>
        <position position="116"/>
    </location>
</feature>
<protein>
    <recommendedName>
        <fullName evidence="3 10">Isopentenyl-diphosphate Delta-isomerase</fullName>
        <shortName evidence="10">IPP isomerase</shortName>
        <ecNumber evidence="3 10">5.3.3.2</ecNumber>
    </recommendedName>
    <alternativeName>
        <fullName evidence="10">IPP:DMAPP isomerase</fullName>
    </alternativeName>
    <alternativeName>
        <fullName evidence="10">Isopentenyl pyrophosphate isomerase</fullName>
    </alternativeName>
</protein>
<evidence type="ECO:0000256" key="4">
    <source>
        <dbReference type="ARBA" id="ARBA00022490"/>
    </source>
</evidence>
<sequence length="181" mass="20289">MREERVVLLDDNLEACGTMDKALVHTADTPLHLAFSCYIFNAKNELLVTRRALSKKAWPGIWTNSVCGHPMPDESIDDAVKRRCLYEMGLVINTVDLIDRQFSYRATDASGIVENEHCPVFLGYTTDMPKANAQEVMDYFWAPIDKIIAGVAAVPEVFSPWMVAQLARPVIRSAIANLARF</sequence>
<keyword evidence="8 10" id="KW-0414">Isoprene biosynthesis</keyword>
<dbReference type="GO" id="GO:0004452">
    <property type="term" value="F:isopentenyl-diphosphate delta-isomerase activity"/>
    <property type="evidence" value="ECO:0007669"/>
    <property type="project" value="UniProtKB-UniRule"/>
</dbReference>
<evidence type="ECO:0000313" key="13">
    <source>
        <dbReference type="EMBL" id="PHI32601.1"/>
    </source>
</evidence>
<evidence type="ECO:0000256" key="10">
    <source>
        <dbReference type="HAMAP-Rule" id="MF_00202"/>
    </source>
</evidence>
<evidence type="ECO:0000259" key="12">
    <source>
        <dbReference type="PROSITE" id="PS51462"/>
    </source>
</evidence>
<dbReference type="STRING" id="1111728.GCA_000427805_02409"/>
<dbReference type="RefSeq" id="WP_029095106.1">
    <property type="nucleotide sequence ID" value="NZ_CAADJA010000002.1"/>
</dbReference>
<dbReference type="SUPFAM" id="SSF55811">
    <property type="entry name" value="Nudix"/>
    <property type="match status" value="1"/>
</dbReference>
<evidence type="ECO:0000256" key="7">
    <source>
        <dbReference type="ARBA" id="ARBA00023211"/>
    </source>
</evidence>
<dbReference type="Proteomes" id="UP000224974">
    <property type="component" value="Unassembled WGS sequence"/>
</dbReference>
<evidence type="ECO:0000313" key="14">
    <source>
        <dbReference type="Proteomes" id="UP000224974"/>
    </source>
</evidence>
<dbReference type="NCBIfam" id="TIGR02150">
    <property type="entry name" value="IPP_isom_1"/>
    <property type="match status" value="1"/>
</dbReference>
<feature type="binding site" evidence="10">
    <location>
        <position position="116"/>
    </location>
    <ligand>
        <name>Mn(2+)</name>
        <dbReference type="ChEBI" id="CHEBI:29035"/>
    </ligand>
</feature>
<keyword evidence="4 10" id="KW-0963">Cytoplasm</keyword>
<feature type="binding site" evidence="10">
    <location>
        <position position="32"/>
    </location>
    <ligand>
        <name>Mn(2+)</name>
        <dbReference type="ChEBI" id="CHEBI:29035"/>
    </ligand>
</feature>